<dbReference type="EMBL" id="BJCE01000114">
    <property type="protein sequence ID" value="GCL38080.1"/>
    <property type="molecule type" value="Genomic_DNA"/>
</dbReference>
<reference evidence="2" key="1">
    <citation type="submission" date="2019-02" db="EMBL/GenBank/DDBJ databases">
        <title>Draft genome sequence of Sphaerospermopsis reniformis NIES-1949.</title>
        <authorList>
            <person name="Yamaguchi H."/>
            <person name="Suzuki S."/>
            <person name="Kawachi M."/>
        </authorList>
    </citation>
    <scope>NUCLEOTIDE SEQUENCE [LARGE SCALE GENOMIC DNA]</scope>
    <source>
        <strain evidence="2">NIES-1949</strain>
    </source>
</reference>
<protein>
    <submittedName>
        <fullName evidence="1">Uncharacterized protein</fullName>
    </submittedName>
</protein>
<keyword evidence="2" id="KW-1185">Reference proteome</keyword>
<sequence>MAETKLAEDLQIHAEGSEKPNKFQKQLNNLDFKKNGVSFNDIVDIMKTAIADVVELEIETSVFDASSSFTDESQTAKPENRLLTRINLIDGDIKNEVGSKFIGDGPYAELREFHLSQVKESREIIQKNIESIQKLYEILMAMLKHSQNNQNSQPSKRP</sequence>
<dbReference type="RefSeq" id="WP_137668075.1">
    <property type="nucleotide sequence ID" value="NZ_BJCE01000114.1"/>
</dbReference>
<gene>
    <name evidence="1" type="ORF">SR1949_31930</name>
</gene>
<dbReference type="Proteomes" id="UP000300142">
    <property type="component" value="Unassembled WGS sequence"/>
</dbReference>
<accession>A0A479ZZ56</accession>
<evidence type="ECO:0000313" key="1">
    <source>
        <dbReference type="EMBL" id="GCL38080.1"/>
    </source>
</evidence>
<organism evidence="1 2">
    <name type="scientific">Sphaerospermopsis reniformis</name>
    <dbReference type="NCBI Taxonomy" id="531300"/>
    <lineage>
        <taxon>Bacteria</taxon>
        <taxon>Bacillati</taxon>
        <taxon>Cyanobacteriota</taxon>
        <taxon>Cyanophyceae</taxon>
        <taxon>Nostocales</taxon>
        <taxon>Aphanizomenonaceae</taxon>
        <taxon>Sphaerospermopsis</taxon>
    </lineage>
</organism>
<evidence type="ECO:0000313" key="2">
    <source>
        <dbReference type="Proteomes" id="UP000300142"/>
    </source>
</evidence>
<proteinExistence type="predicted"/>
<name>A0A479ZZ56_9CYAN</name>
<dbReference type="AlphaFoldDB" id="A0A479ZZ56"/>
<comment type="caution">
    <text evidence="1">The sequence shown here is derived from an EMBL/GenBank/DDBJ whole genome shotgun (WGS) entry which is preliminary data.</text>
</comment>